<evidence type="ECO:0000313" key="3">
    <source>
        <dbReference type="EMBL" id="QCD67148.1"/>
    </source>
</evidence>
<dbReference type="InterPro" id="IPR006016">
    <property type="entry name" value="UspA"/>
</dbReference>
<dbReference type="RefSeq" id="WP_015764184.1">
    <property type="nucleotide sequence ID" value="NZ_CP039376.1"/>
</dbReference>
<dbReference type="CDD" id="cd00293">
    <property type="entry name" value="USP-like"/>
    <property type="match status" value="2"/>
</dbReference>
<protein>
    <submittedName>
        <fullName evidence="3">Universal stress protein</fullName>
    </submittedName>
</protein>
<evidence type="ECO:0000259" key="2">
    <source>
        <dbReference type="Pfam" id="PF00582"/>
    </source>
</evidence>
<dbReference type="GeneID" id="8409479"/>
<sequence>MFDDILVPTDGSTCAAVALSAAEEVAKRYGATIHLLSVADSRIEDHTVGDESQHAAHETIVRDASEDLSAEIGVVEAVERGLPHEVIVEYADEASVDLVVMGTHGRTGVQRYVLGSVTEKVLRLAETPVLTVREADADERPTPFEDVLIPTDGSDAANAAIGPALDIAGAYDASVHALSAIEPLSMGVDVRSHVIVEALEERAQSAVDDVAERAANASLGPIETAVEFGDPYRQIRTYVEENDIDLVVMGTHGRSGVERFLLGSVTEKLVRTSSAPVMTVRRPENSGS</sequence>
<accession>A0A4D6KEW1</accession>
<keyword evidence="3" id="KW-0614">Plasmid</keyword>
<dbReference type="PANTHER" id="PTHR46268">
    <property type="entry name" value="STRESS RESPONSE PROTEIN NHAX"/>
    <property type="match status" value="1"/>
</dbReference>
<feature type="domain" description="UspA" evidence="2">
    <location>
        <begin position="1"/>
        <end position="133"/>
    </location>
</feature>
<dbReference type="SUPFAM" id="SSF52402">
    <property type="entry name" value="Adenine nucleotide alpha hydrolases-like"/>
    <property type="match status" value="2"/>
</dbReference>
<name>A0A4D6KEW1_9EURY</name>
<gene>
    <name evidence="3" type="ORF">E5139_15915</name>
</gene>
<proteinExistence type="inferred from homology"/>
<reference evidence="3 4" key="2">
    <citation type="submission" date="2019-04" db="EMBL/GenBank/DDBJ databases">
        <authorList>
            <person name="Yang S."/>
            <person name="Wei W."/>
        </authorList>
    </citation>
    <scope>NUCLEOTIDE SEQUENCE [LARGE SCALE GENOMIC DNA]</scope>
    <source>
        <strain evidence="4">ZP60</strain>
        <plasmid evidence="3 4">unnamed1</plasmid>
    </source>
</reference>
<dbReference type="Gene3D" id="3.40.50.620">
    <property type="entry name" value="HUPs"/>
    <property type="match status" value="2"/>
</dbReference>
<geneLocation type="plasmid" evidence="3">
    <name>unnamed1</name>
</geneLocation>
<dbReference type="AlphaFoldDB" id="A0A4D6KEW1"/>
<dbReference type="InterPro" id="IPR006015">
    <property type="entry name" value="Universal_stress_UspA"/>
</dbReference>
<dbReference type="EMBL" id="CP039376">
    <property type="protein sequence ID" value="QCD67148.1"/>
    <property type="molecule type" value="Genomic_DNA"/>
</dbReference>
<dbReference type="Proteomes" id="UP000297053">
    <property type="component" value="Plasmid unnamed1"/>
</dbReference>
<dbReference type="KEGG" id="halz:E5139_15915"/>
<feature type="domain" description="UspA" evidence="2">
    <location>
        <begin position="144"/>
        <end position="281"/>
    </location>
</feature>
<reference evidence="3 4" key="1">
    <citation type="submission" date="2019-04" db="EMBL/GenBank/DDBJ databases">
        <title>Complete genome sequence of Arthrobacter sp. ZXY-2 associated with effective atrazine degradation and salt adaptation.</title>
        <authorList>
            <person name="Zhao X."/>
        </authorList>
    </citation>
    <scope>NUCLEOTIDE SEQUENCE [LARGE SCALE GENOMIC DNA]</scope>
    <source>
        <strain evidence="4">ZP60</strain>
        <plasmid evidence="3 4">unnamed1</plasmid>
    </source>
</reference>
<dbReference type="PANTHER" id="PTHR46268:SF6">
    <property type="entry name" value="UNIVERSAL STRESS PROTEIN UP12"/>
    <property type="match status" value="1"/>
</dbReference>
<dbReference type="InterPro" id="IPR014729">
    <property type="entry name" value="Rossmann-like_a/b/a_fold"/>
</dbReference>
<dbReference type="Pfam" id="PF00582">
    <property type="entry name" value="Usp"/>
    <property type="match status" value="2"/>
</dbReference>
<evidence type="ECO:0000313" key="4">
    <source>
        <dbReference type="Proteomes" id="UP000297053"/>
    </source>
</evidence>
<comment type="similarity">
    <text evidence="1">Belongs to the universal stress protein A family.</text>
</comment>
<evidence type="ECO:0000256" key="1">
    <source>
        <dbReference type="ARBA" id="ARBA00008791"/>
    </source>
</evidence>
<organism evidence="3 4">
    <name type="scientific">Halomicrobium mukohataei</name>
    <dbReference type="NCBI Taxonomy" id="57705"/>
    <lineage>
        <taxon>Archaea</taxon>
        <taxon>Methanobacteriati</taxon>
        <taxon>Methanobacteriota</taxon>
        <taxon>Stenosarchaea group</taxon>
        <taxon>Halobacteria</taxon>
        <taxon>Halobacteriales</taxon>
        <taxon>Haloarculaceae</taxon>
        <taxon>Halomicrobium</taxon>
    </lineage>
</organism>
<dbReference type="PRINTS" id="PR01438">
    <property type="entry name" value="UNVRSLSTRESS"/>
</dbReference>